<feature type="binding site" evidence="10">
    <location>
        <position position="125"/>
    </location>
    <ligand>
        <name>UDP-N-acetyl-alpha-D-glucosamine</name>
        <dbReference type="ChEBI" id="CHEBI:57705"/>
    </ligand>
</feature>
<evidence type="ECO:0000259" key="12">
    <source>
        <dbReference type="Pfam" id="PF04101"/>
    </source>
</evidence>
<evidence type="ECO:0000256" key="3">
    <source>
        <dbReference type="ARBA" id="ARBA00022676"/>
    </source>
</evidence>
<evidence type="ECO:0000313" key="13">
    <source>
        <dbReference type="EMBL" id="SHI73916.1"/>
    </source>
</evidence>
<dbReference type="GO" id="GO:0005975">
    <property type="term" value="P:carbohydrate metabolic process"/>
    <property type="evidence" value="ECO:0007669"/>
    <property type="project" value="InterPro"/>
</dbReference>
<dbReference type="GO" id="GO:0008360">
    <property type="term" value="P:regulation of cell shape"/>
    <property type="evidence" value="ECO:0007669"/>
    <property type="project" value="UniProtKB-KW"/>
</dbReference>
<comment type="pathway">
    <text evidence="10">Cell wall biogenesis; peptidoglycan biosynthesis.</text>
</comment>
<dbReference type="STRING" id="1121476.SAMN02745751_00958"/>
<protein>
    <recommendedName>
        <fullName evidence="10">UDP-N-acetylglucosamine--N-acetylmuramyl-(pentapeptide) pyrophosphoryl-undecaprenol N-acetylglucosamine transferase</fullName>
        <ecNumber evidence="10">2.4.1.227</ecNumber>
    </recommendedName>
    <alternativeName>
        <fullName evidence="10">Undecaprenyl-PP-MurNAc-pentapeptide-UDPGlcNAc GlcNAc transferase</fullName>
    </alternativeName>
</protein>
<dbReference type="EMBL" id="FQZL01000006">
    <property type="protein sequence ID" value="SHI73916.1"/>
    <property type="molecule type" value="Genomic_DNA"/>
</dbReference>
<dbReference type="HAMAP" id="MF_00033">
    <property type="entry name" value="MurG"/>
    <property type="match status" value="1"/>
</dbReference>
<feature type="binding site" evidence="10">
    <location>
        <position position="197"/>
    </location>
    <ligand>
        <name>UDP-N-acetyl-alpha-D-glucosamine</name>
        <dbReference type="ChEBI" id="CHEBI:57705"/>
    </ligand>
</feature>
<keyword evidence="3 10" id="KW-0328">Glycosyltransferase</keyword>
<evidence type="ECO:0000256" key="10">
    <source>
        <dbReference type="HAMAP-Rule" id="MF_00033"/>
    </source>
</evidence>
<name>A0A1M6DKY5_9FIRM</name>
<feature type="domain" description="Glycosyl transferase family 28 C-terminal" evidence="12">
    <location>
        <begin position="192"/>
        <end position="355"/>
    </location>
</feature>
<dbReference type="Gene3D" id="3.40.50.2000">
    <property type="entry name" value="Glycogen Phosphorylase B"/>
    <property type="match status" value="2"/>
</dbReference>
<evidence type="ECO:0000256" key="4">
    <source>
        <dbReference type="ARBA" id="ARBA00022679"/>
    </source>
</evidence>
<evidence type="ECO:0000256" key="1">
    <source>
        <dbReference type="ARBA" id="ARBA00022475"/>
    </source>
</evidence>
<evidence type="ECO:0000256" key="9">
    <source>
        <dbReference type="ARBA" id="ARBA00023316"/>
    </source>
</evidence>
<dbReference type="GO" id="GO:0071555">
    <property type="term" value="P:cell wall organization"/>
    <property type="evidence" value="ECO:0007669"/>
    <property type="project" value="UniProtKB-KW"/>
</dbReference>
<dbReference type="GO" id="GO:0009252">
    <property type="term" value="P:peptidoglycan biosynthetic process"/>
    <property type="evidence" value="ECO:0007669"/>
    <property type="project" value="UniProtKB-UniRule"/>
</dbReference>
<feature type="binding site" evidence="10">
    <location>
        <position position="300"/>
    </location>
    <ligand>
        <name>UDP-N-acetyl-alpha-D-glucosamine</name>
        <dbReference type="ChEBI" id="CHEBI:57705"/>
    </ligand>
</feature>
<comment type="similarity">
    <text evidence="10">Belongs to the glycosyltransferase 28 family. MurG subfamily.</text>
</comment>
<gene>
    <name evidence="10" type="primary">murG</name>
    <name evidence="13" type="ORF">SAMN02745751_00958</name>
</gene>
<proteinExistence type="inferred from homology"/>
<dbReference type="PANTHER" id="PTHR21015">
    <property type="entry name" value="UDP-N-ACETYLGLUCOSAMINE--N-ACETYLMURAMYL-(PENTAPEPTIDE) PYROPHOSPHORYL-UNDECAPRENOL N-ACETYLGLUCOSAMINE TRANSFERASE 1"/>
    <property type="match status" value="1"/>
</dbReference>
<evidence type="ECO:0000256" key="7">
    <source>
        <dbReference type="ARBA" id="ARBA00023136"/>
    </source>
</evidence>
<sequence length="372" mass="41276">MKYILSGGGTGGHISPALAIIDIIREYDGDAEILYIGSKNSMESELVPKRNIRFKSVSTGYINRKLYSPSNIKTLFNNIAGLIQSMALMKKEKPDIVIGTGGFVSGPVVLGARLCKIRTMIHEQNVYPGITNKLLGRISDVVMLSFEESGKYFAKSKERVLVGNPVRKDLFDFDREESRKEMDIEGDRFFIYSFGGSGGQLSLNNAVMELIDLIGGDERIQLLHVTGKRLHERFLKELEDKGTVLPDNVAVQDYMFEAPKALNACDLVLGSSGAITIAEITSLGLPSVLIPKAYTAENHQEKNARSVEKSGAAYVLTEDEVTGEKLYDIINELIEKKDVYEKMRSESLKLSNSDYSKKINDAIGKVLEIKYE</sequence>
<dbReference type="OrthoDB" id="9808936at2"/>
<evidence type="ECO:0000256" key="5">
    <source>
        <dbReference type="ARBA" id="ARBA00022960"/>
    </source>
</evidence>
<dbReference type="RefSeq" id="WP_073047957.1">
    <property type="nucleotide sequence ID" value="NZ_FQZL01000006.1"/>
</dbReference>
<organism evidence="13 14">
    <name type="scientific">Dethiosulfatibacter aminovorans DSM 17477</name>
    <dbReference type="NCBI Taxonomy" id="1121476"/>
    <lineage>
        <taxon>Bacteria</taxon>
        <taxon>Bacillati</taxon>
        <taxon>Bacillota</taxon>
        <taxon>Tissierellia</taxon>
        <taxon>Dethiosulfatibacter</taxon>
    </lineage>
</organism>
<keyword evidence="6 10" id="KW-0573">Peptidoglycan synthesis</keyword>
<keyword evidence="1 10" id="KW-1003">Cell membrane</keyword>
<reference evidence="13 14" key="1">
    <citation type="submission" date="2016-11" db="EMBL/GenBank/DDBJ databases">
        <authorList>
            <person name="Jaros S."/>
            <person name="Januszkiewicz K."/>
            <person name="Wedrychowicz H."/>
        </authorList>
    </citation>
    <scope>NUCLEOTIDE SEQUENCE [LARGE SCALE GENOMIC DNA]</scope>
    <source>
        <strain evidence="13 14">DSM 17477</strain>
    </source>
</reference>
<dbReference type="UniPathway" id="UPA00219"/>
<dbReference type="EC" id="2.4.1.227" evidence="10"/>
<feature type="domain" description="Glycosyltransferase family 28 N-terminal" evidence="11">
    <location>
        <begin position="4"/>
        <end position="142"/>
    </location>
</feature>
<evidence type="ECO:0000313" key="14">
    <source>
        <dbReference type="Proteomes" id="UP000184052"/>
    </source>
</evidence>
<comment type="function">
    <text evidence="10">Cell wall formation. Catalyzes the transfer of a GlcNAc subunit on undecaprenyl-pyrophosphoryl-MurNAc-pentapeptide (lipid intermediate I) to form undecaprenyl-pyrophosphoryl-MurNAc-(pentapeptide)GlcNAc (lipid intermediate II).</text>
</comment>
<accession>A0A1M6DKY5</accession>
<comment type="subcellular location">
    <subcellularLocation>
        <location evidence="10">Cell membrane</location>
        <topology evidence="10">Peripheral membrane protein</topology>
        <orientation evidence="10">Cytoplasmic side</orientation>
    </subcellularLocation>
</comment>
<keyword evidence="4 10" id="KW-0808">Transferase</keyword>
<dbReference type="PANTHER" id="PTHR21015:SF22">
    <property type="entry name" value="GLYCOSYLTRANSFERASE"/>
    <property type="match status" value="1"/>
</dbReference>
<dbReference type="Pfam" id="PF03033">
    <property type="entry name" value="Glyco_transf_28"/>
    <property type="match status" value="1"/>
</dbReference>
<feature type="binding site" evidence="10">
    <location>
        <begin position="10"/>
        <end position="12"/>
    </location>
    <ligand>
        <name>UDP-N-acetyl-alpha-D-glucosamine</name>
        <dbReference type="ChEBI" id="CHEBI:57705"/>
    </ligand>
</feature>
<dbReference type="InterPro" id="IPR006009">
    <property type="entry name" value="GlcNAc_MurG"/>
</dbReference>
<dbReference type="GO" id="GO:0050511">
    <property type="term" value="F:undecaprenyldiphospho-muramoylpentapeptide beta-N-acetylglucosaminyltransferase activity"/>
    <property type="evidence" value="ECO:0007669"/>
    <property type="project" value="UniProtKB-UniRule"/>
</dbReference>
<keyword evidence="14" id="KW-1185">Reference proteome</keyword>
<dbReference type="InterPro" id="IPR004276">
    <property type="entry name" value="GlycoTrans_28_N"/>
</dbReference>
<dbReference type="NCBIfam" id="TIGR01133">
    <property type="entry name" value="murG"/>
    <property type="match status" value="1"/>
</dbReference>
<keyword evidence="2 10" id="KW-0132">Cell division</keyword>
<keyword evidence="8 10" id="KW-0131">Cell cycle</keyword>
<keyword evidence="5 10" id="KW-0133">Cell shape</keyword>
<feature type="binding site" evidence="10">
    <location>
        <position position="167"/>
    </location>
    <ligand>
        <name>UDP-N-acetyl-alpha-D-glucosamine</name>
        <dbReference type="ChEBI" id="CHEBI:57705"/>
    </ligand>
</feature>
<evidence type="ECO:0000256" key="6">
    <source>
        <dbReference type="ARBA" id="ARBA00022984"/>
    </source>
</evidence>
<dbReference type="GO" id="GO:0051991">
    <property type="term" value="F:UDP-N-acetyl-D-glucosamine:N-acetylmuramoyl-L-alanyl-D-glutamyl-meso-2,6-diaminopimelyl-D-alanyl-D-alanine-diphosphoundecaprenol 4-beta-N-acetylglucosaminlytransferase activity"/>
    <property type="evidence" value="ECO:0007669"/>
    <property type="project" value="RHEA"/>
</dbReference>
<dbReference type="CDD" id="cd03785">
    <property type="entry name" value="GT28_MurG"/>
    <property type="match status" value="1"/>
</dbReference>
<comment type="caution">
    <text evidence="10">Lacks conserved residue(s) required for the propagation of feature annotation.</text>
</comment>
<keyword evidence="9 10" id="KW-0961">Cell wall biogenesis/degradation</keyword>
<evidence type="ECO:0000259" key="11">
    <source>
        <dbReference type="Pfam" id="PF03033"/>
    </source>
</evidence>
<keyword evidence="7 10" id="KW-0472">Membrane</keyword>
<dbReference type="AlphaFoldDB" id="A0A1M6DKY5"/>
<dbReference type="InterPro" id="IPR007235">
    <property type="entry name" value="Glyco_trans_28_C"/>
</dbReference>
<dbReference type="Pfam" id="PF04101">
    <property type="entry name" value="Glyco_tran_28_C"/>
    <property type="match status" value="1"/>
</dbReference>
<evidence type="ECO:0000256" key="2">
    <source>
        <dbReference type="ARBA" id="ARBA00022618"/>
    </source>
</evidence>
<dbReference type="GO" id="GO:0051301">
    <property type="term" value="P:cell division"/>
    <property type="evidence" value="ECO:0007669"/>
    <property type="project" value="UniProtKB-KW"/>
</dbReference>
<dbReference type="Proteomes" id="UP000184052">
    <property type="component" value="Unassembled WGS sequence"/>
</dbReference>
<comment type="catalytic activity">
    <reaction evidence="10">
        <text>di-trans,octa-cis-undecaprenyl diphospho-N-acetyl-alpha-D-muramoyl-L-alanyl-D-glutamyl-meso-2,6-diaminopimeloyl-D-alanyl-D-alanine + UDP-N-acetyl-alpha-D-glucosamine = di-trans,octa-cis-undecaprenyl diphospho-[N-acetyl-alpha-D-glucosaminyl-(1-&gt;4)]-N-acetyl-alpha-D-muramoyl-L-alanyl-D-glutamyl-meso-2,6-diaminopimeloyl-D-alanyl-D-alanine + UDP + H(+)</text>
        <dbReference type="Rhea" id="RHEA:31227"/>
        <dbReference type="ChEBI" id="CHEBI:15378"/>
        <dbReference type="ChEBI" id="CHEBI:57705"/>
        <dbReference type="ChEBI" id="CHEBI:58223"/>
        <dbReference type="ChEBI" id="CHEBI:61387"/>
        <dbReference type="ChEBI" id="CHEBI:61388"/>
        <dbReference type="EC" id="2.4.1.227"/>
    </reaction>
</comment>
<dbReference type="SUPFAM" id="SSF53756">
    <property type="entry name" value="UDP-Glycosyltransferase/glycogen phosphorylase"/>
    <property type="match status" value="1"/>
</dbReference>
<evidence type="ECO:0000256" key="8">
    <source>
        <dbReference type="ARBA" id="ARBA00023306"/>
    </source>
</evidence>
<dbReference type="GO" id="GO:0005886">
    <property type="term" value="C:plasma membrane"/>
    <property type="evidence" value="ECO:0007669"/>
    <property type="project" value="UniProtKB-SubCell"/>
</dbReference>